<dbReference type="PANTHER" id="PTHR30273:SF2">
    <property type="entry name" value="PROTEIN FECR"/>
    <property type="match status" value="1"/>
</dbReference>
<dbReference type="RefSeq" id="WP_264488432.1">
    <property type="nucleotide sequence ID" value="NZ_JAPDDT010000007.1"/>
</dbReference>
<keyword evidence="1" id="KW-0472">Membrane</keyword>
<feature type="transmembrane region" description="Helical" evidence="1">
    <location>
        <begin position="76"/>
        <end position="94"/>
    </location>
</feature>
<sequence length="488" mass="52890">MTSPDRELRRLIDAWHDGTITPEDALRLESRLTAEGPAREYLFDIAEIEAALPAAAARLMDPVIPIVPRRASRWQFAAVFVAGLFLGMMVWRAFTPAPAAPLSTASVTGVQMPAATITGMLGVAWESHAAGMPMSFSAAAAETGVETGLVELTFASGTRAVIEGPASFRVLGSNALNLSRGRLVADVPKGAEGFTVEYPDGTIVDLGTEFGVEVMAGGRSANFGVFRGEIEYHPRHGSGRKVLLRENHAVTAEDGEVVSVPFQLEKFTRRLPSREFAWQLSDSSRGEVLEYDVSHLIWHPGRYRAICKWMTGARGFAIAGAELLLDGKLVARDRHAGFAGVVPRTQANSYDLVVPDHAYHRGHWTLRVHGGLDSKPVASPDSSSGVVLLEDGLALSAAESDFTGTWEYMHDGKVFRRTFAPGGTASLTIDGEPYIGFETATWTAAEGYLHLDVPTGGSSRTDELHFLRDARTLVFVNLPYRDARRVDD</sequence>
<keyword evidence="4" id="KW-1185">Reference proteome</keyword>
<dbReference type="EMBL" id="JAPDDT010000007">
    <property type="protein sequence ID" value="MCW1924323.1"/>
    <property type="molecule type" value="Genomic_DNA"/>
</dbReference>
<evidence type="ECO:0000313" key="3">
    <source>
        <dbReference type="EMBL" id="MCW1924323.1"/>
    </source>
</evidence>
<dbReference type="Gene3D" id="2.60.120.1440">
    <property type="match status" value="1"/>
</dbReference>
<proteinExistence type="predicted"/>
<organism evidence="3 4">
    <name type="scientific">Luteolibacter arcticus</name>
    <dbReference type="NCBI Taxonomy" id="1581411"/>
    <lineage>
        <taxon>Bacteria</taxon>
        <taxon>Pseudomonadati</taxon>
        <taxon>Verrucomicrobiota</taxon>
        <taxon>Verrucomicrobiia</taxon>
        <taxon>Verrucomicrobiales</taxon>
        <taxon>Verrucomicrobiaceae</taxon>
        <taxon>Luteolibacter</taxon>
    </lineage>
</organism>
<protein>
    <submittedName>
        <fullName evidence="3">FecR family protein</fullName>
    </submittedName>
</protein>
<evidence type="ECO:0000259" key="2">
    <source>
        <dbReference type="Pfam" id="PF04773"/>
    </source>
</evidence>
<feature type="domain" description="FecR protein" evidence="2">
    <location>
        <begin position="151"/>
        <end position="231"/>
    </location>
</feature>
<dbReference type="PANTHER" id="PTHR30273">
    <property type="entry name" value="PERIPLASMIC SIGNAL SENSOR AND SIGMA FACTOR ACTIVATOR FECR-RELATED"/>
    <property type="match status" value="1"/>
</dbReference>
<evidence type="ECO:0000256" key="1">
    <source>
        <dbReference type="SAM" id="Phobius"/>
    </source>
</evidence>
<comment type="caution">
    <text evidence="3">The sequence shown here is derived from an EMBL/GenBank/DDBJ whole genome shotgun (WGS) entry which is preliminary data.</text>
</comment>
<name>A0ABT3GLC4_9BACT</name>
<keyword evidence="1" id="KW-0812">Transmembrane</keyword>
<gene>
    <name evidence="3" type="ORF">OKA05_17285</name>
</gene>
<accession>A0ABT3GLC4</accession>
<dbReference type="InterPro" id="IPR012373">
    <property type="entry name" value="Ferrdict_sens_TM"/>
</dbReference>
<evidence type="ECO:0000313" key="4">
    <source>
        <dbReference type="Proteomes" id="UP001320876"/>
    </source>
</evidence>
<keyword evidence="1" id="KW-1133">Transmembrane helix</keyword>
<dbReference type="Proteomes" id="UP001320876">
    <property type="component" value="Unassembled WGS sequence"/>
</dbReference>
<dbReference type="InterPro" id="IPR006860">
    <property type="entry name" value="FecR"/>
</dbReference>
<dbReference type="Pfam" id="PF04773">
    <property type="entry name" value="FecR"/>
    <property type="match status" value="1"/>
</dbReference>
<reference evidence="3 4" key="1">
    <citation type="submission" date="2022-10" db="EMBL/GenBank/DDBJ databases">
        <title>Luteolibacter arcticus strain CCTCC AB 2014275, whole genome shotgun sequencing project.</title>
        <authorList>
            <person name="Zhao G."/>
            <person name="Shen L."/>
        </authorList>
    </citation>
    <scope>NUCLEOTIDE SEQUENCE [LARGE SCALE GENOMIC DNA]</scope>
    <source>
        <strain evidence="3 4">CCTCC AB 2014275</strain>
    </source>
</reference>